<reference evidence="1 2" key="1">
    <citation type="journal article" date="2019" name="Sci. Rep.">
        <title>Orb-weaving spider Araneus ventricosus genome elucidates the spidroin gene catalogue.</title>
        <authorList>
            <person name="Kono N."/>
            <person name="Nakamura H."/>
            <person name="Ohtoshi R."/>
            <person name="Moran D.A.P."/>
            <person name="Shinohara A."/>
            <person name="Yoshida Y."/>
            <person name="Fujiwara M."/>
            <person name="Mori M."/>
            <person name="Tomita M."/>
            <person name="Arakawa K."/>
        </authorList>
    </citation>
    <scope>NUCLEOTIDE SEQUENCE [LARGE SCALE GENOMIC DNA]</scope>
</reference>
<evidence type="ECO:0000313" key="1">
    <source>
        <dbReference type="EMBL" id="GBN53258.1"/>
    </source>
</evidence>
<organism evidence="1 2">
    <name type="scientific">Araneus ventricosus</name>
    <name type="common">Orbweaver spider</name>
    <name type="synonym">Epeira ventricosa</name>
    <dbReference type="NCBI Taxonomy" id="182803"/>
    <lineage>
        <taxon>Eukaryota</taxon>
        <taxon>Metazoa</taxon>
        <taxon>Ecdysozoa</taxon>
        <taxon>Arthropoda</taxon>
        <taxon>Chelicerata</taxon>
        <taxon>Arachnida</taxon>
        <taxon>Araneae</taxon>
        <taxon>Araneomorphae</taxon>
        <taxon>Entelegynae</taxon>
        <taxon>Araneoidea</taxon>
        <taxon>Araneidae</taxon>
        <taxon>Araneus</taxon>
    </lineage>
</organism>
<gene>
    <name evidence="1" type="ORF">AVEN_77875_1</name>
</gene>
<dbReference type="Proteomes" id="UP000499080">
    <property type="component" value="Unassembled WGS sequence"/>
</dbReference>
<keyword evidence="2" id="KW-1185">Reference proteome</keyword>
<protein>
    <submittedName>
        <fullName evidence="1">Uncharacterized protein</fullName>
    </submittedName>
</protein>
<sequence>MVMYYPLFEHASAKTTWYVMTGSPESKKSFNTANVLICSGSYPPEEHRKYTDVCYRISKQELASPGGIVMVRLKVPPPVIVRTYFGRGRSVARGLATRTPVSVIAATVIQMTRMPMQGGV</sequence>
<dbReference type="AlphaFoldDB" id="A0A4Y2PMR8"/>
<accession>A0A4Y2PMR8</accession>
<proteinExistence type="predicted"/>
<evidence type="ECO:0000313" key="2">
    <source>
        <dbReference type="Proteomes" id="UP000499080"/>
    </source>
</evidence>
<comment type="caution">
    <text evidence="1">The sequence shown here is derived from an EMBL/GenBank/DDBJ whole genome shotgun (WGS) entry which is preliminary data.</text>
</comment>
<dbReference type="EMBL" id="BGPR01011847">
    <property type="protein sequence ID" value="GBN53258.1"/>
    <property type="molecule type" value="Genomic_DNA"/>
</dbReference>
<name>A0A4Y2PMR8_ARAVE</name>